<dbReference type="GO" id="GO:0000166">
    <property type="term" value="F:nucleotide binding"/>
    <property type="evidence" value="ECO:0007669"/>
    <property type="project" value="UniProtKB-KW"/>
</dbReference>
<evidence type="ECO:0000256" key="3">
    <source>
        <dbReference type="ARBA" id="ARBA00022722"/>
    </source>
</evidence>
<name>A0A6H2HDS7_9BURK</name>
<evidence type="ECO:0000256" key="5">
    <source>
        <dbReference type="ARBA" id="ARBA00022801"/>
    </source>
</evidence>
<dbReference type="PANTHER" id="PTHR34139:SF1">
    <property type="entry name" value="RNASE MJ1380-RELATED"/>
    <property type="match status" value="1"/>
</dbReference>
<reference evidence="6 7" key="1">
    <citation type="submission" date="2020-04" db="EMBL/GenBank/DDBJ databases">
        <title>Complete genome of a Psychrophilic, Marine, Gas Vacuolate Bacterium Polaromonas vacuolata KCTC 22033T.</title>
        <authorList>
            <person name="Hwang K."/>
            <person name="Kim K.M."/>
        </authorList>
    </citation>
    <scope>NUCLEOTIDE SEQUENCE [LARGE SCALE GENOMIC DNA]</scope>
    <source>
        <strain evidence="6 7">KCTC 22033</strain>
    </source>
</reference>
<keyword evidence="4" id="KW-0547">Nucleotide-binding</keyword>
<evidence type="ECO:0000313" key="6">
    <source>
        <dbReference type="EMBL" id="QJC58041.1"/>
    </source>
</evidence>
<sequence>MVQDAVIRNFEIIGEASHNIAVGYPEFTSSHPSLPLAFAYQMRNAVSHGYFSIDLEIVWKTITRKLPELHVQVTNLLRLEAQSEMTTKDII</sequence>
<dbReference type="GO" id="GO:0016787">
    <property type="term" value="F:hydrolase activity"/>
    <property type="evidence" value="ECO:0007669"/>
    <property type="project" value="UniProtKB-KW"/>
</dbReference>
<dbReference type="EMBL" id="CP051461">
    <property type="protein sequence ID" value="QJC58041.1"/>
    <property type="molecule type" value="Genomic_DNA"/>
</dbReference>
<gene>
    <name evidence="6" type="ORF">HC248_03378</name>
</gene>
<evidence type="ECO:0000313" key="7">
    <source>
        <dbReference type="Proteomes" id="UP000502041"/>
    </source>
</evidence>
<dbReference type="PANTHER" id="PTHR34139">
    <property type="entry name" value="UPF0331 PROTEIN MJ0127"/>
    <property type="match status" value="1"/>
</dbReference>
<evidence type="ECO:0008006" key="8">
    <source>
        <dbReference type="Google" id="ProtNLM"/>
    </source>
</evidence>
<evidence type="ECO:0000256" key="2">
    <source>
        <dbReference type="ARBA" id="ARBA00022649"/>
    </source>
</evidence>
<keyword evidence="7" id="KW-1185">Reference proteome</keyword>
<accession>A0A6H2HDS7</accession>
<dbReference type="InterPro" id="IPR051813">
    <property type="entry name" value="HepT_RNase_toxin"/>
</dbReference>
<evidence type="ECO:0000256" key="4">
    <source>
        <dbReference type="ARBA" id="ARBA00022741"/>
    </source>
</evidence>
<dbReference type="InterPro" id="IPR008201">
    <property type="entry name" value="HepT-like"/>
</dbReference>
<keyword evidence="1" id="KW-0597">Phosphoprotein</keyword>
<dbReference type="GO" id="GO:0110001">
    <property type="term" value="C:toxin-antitoxin complex"/>
    <property type="evidence" value="ECO:0007669"/>
    <property type="project" value="InterPro"/>
</dbReference>
<evidence type="ECO:0000256" key="1">
    <source>
        <dbReference type="ARBA" id="ARBA00022553"/>
    </source>
</evidence>
<proteinExistence type="predicted"/>
<organism evidence="6 7">
    <name type="scientific">Polaromonas vacuolata</name>
    <dbReference type="NCBI Taxonomy" id="37448"/>
    <lineage>
        <taxon>Bacteria</taxon>
        <taxon>Pseudomonadati</taxon>
        <taxon>Pseudomonadota</taxon>
        <taxon>Betaproteobacteria</taxon>
        <taxon>Burkholderiales</taxon>
        <taxon>Comamonadaceae</taxon>
        <taxon>Polaromonas</taxon>
    </lineage>
</organism>
<dbReference type="AlphaFoldDB" id="A0A6H2HDS7"/>
<dbReference type="Proteomes" id="UP000502041">
    <property type="component" value="Chromosome"/>
</dbReference>
<dbReference type="KEGG" id="pvac:HC248_03378"/>
<keyword evidence="3" id="KW-0540">Nuclease</keyword>
<keyword evidence="2" id="KW-1277">Toxin-antitoxin system</keyword>
<dbReference type="GO" id="GO:0004540">
    <property type="term" value="F:RNA nuclease activity"/>
    <property type="evidence" value="ECO:0007669"/>
    <property type="project" value="InterPro"/>
</dbReference>
<protein>
    <recommendedName>
        <fullName evidence="8">DUF86 domain-containing protein</fullName>
    </recommendedName>
</protein>
<dbReference type="Pfam" id="PF01934">
    <property type="entry name" value="HepT-like"/>
    <property type="match status" value="1"/>
</dbReference>
<keyword evidence="5" id="KW-0378">Hydrolase</keyword>